<evidence type="ECO:0000313" key="3">
    <source>
        <dbReference type="Proteomes" id="UP000281553"/>
    </source>
</evidence>
<dbReference type="OrthoDB" id="1773at2759"/>
<evidence type="ECO:0000256" key="1">
    <source>
        <dbReference type="SAM" id="SignalP"/>
    </source>
</evidence>
<name>A0A3P7M157_DIBLA</name>
<keyword evidence="1" id="KW-0732">Signal</keyword>
<dbReference type="Proteomes" id="UP000281553">
    <property type="component" value="Unassembled WGS sequence"/>
</dbReference>
<organism evidence="2 3">
    <name type="scientific">Dibothriocephalus latus</name>
    <name type="common">Fish tapeworm</name>
    <name type="synonym">Diphyllobothrium latum</name>
    <dbReference type="NCBI Taxonomy" id="60516"/>
    <lineage>
        <taxon>Eukaryota</taxon>
        <taxon>Metazoa</taxon>
        <taxon>Spiralia</taxon>
        <taxon>Lophotrochozoa</taxon>
        <taxon>Platyhelminthes</taxon>
        <taxon>Cestoda</taxon>
        <taxon>Eucestoda</taxon>
        <taxon>Diphyllobothriidea</taxon>
        <taxon>Diphyllobothriidae</taxon>
        <taxon>Dibothriocephalus</taxon>
    </lineage>
</organism>
<proteinExistence type="predicted"/>
<sequence length="104" mass="11556">MLATLLKLPQVWTTAAAVELATVRFASTAAPAERLFRSYFYVPGDQERRISKMLKISSSPATLPESIPDILVLDCEDAVSLANKVGAPLEALKINPTDPEWRWW</sequence>
<dbReference type="EMBL" id="UYRU01052879">
    <property type="protein sequence ID" value="VDN12051.1"/>
    <property type="molecule type" value="Genomic_DNA"/>
</dbReference>
<dbReference type="AlphaFoldDB" id="A0A3P7M157"/>
<accession>A0A3P7M157</accession>
<feature type="signal peptide" evidence="1">
    <location>
        <begin position="1"/>
        <end position="17"/>
    </location>
</feature>
<protein>
    <submittedName>
        <fullName evidence="2">Uncharacterized protein</fullName>
    </submittedName>
</protein>
<dbReference type="InterPro" id="IPR040442">
    <property type="entry name" value="Pyrv_kinase-like_dom_sf"/>
</dbReference>
<keyword evidence="3" id="KW-1185">Reference proteome</keyword>
<feature type="chain" id="PRO_5017922595" evidence="1">
    <location>
        <begin position="18"/>
        <end position="104"/>
    </location>
</feature>
<dbReference type="Gene3D" id="3.20.20.60">
    <property type="entry name" value="Phosphoenolpyruvate-binding domains"/>
    <property type="match status" value="1"/>
</dbReference>
<reference evidence="2 3" key="1">
    <citation type="submission" date="2018-11" db="EMBL/GenBank/DDBJ databases">
        <authorList>
            <consortium name="Pathogen Informatics"/>
        </authorList>
    </citation>
    <scope>NUCLEOTIDE SEQUENCE [LARGE SCALE GENOMIC DNA]</scope>
</reference>
<gene>
    <name evidence="2" type="ORF">DILT_LOCUS7882</name>
</gene>
<evidence type="ECO:0000313" key="2">
    <source>
        <dbReference type="EMBL" id="VDN12051.1"/>
    </source>
</evidence>